<gene>
    <name evidence="8" type="ORF">DSTB1V02_LOCUS1385</name>
</gene>
<feature type="transmembrane region" description="Helical" evidence="6">
    <location>
        <begin position="544"/>
        <end position="562"/>
    </location>
</feature>
<keyword evidence="2 6" id="KW-0812">Transmembrane</keyword>
<feature type="compositionally biased region" description="Basic and acidic residues" evidence="5">
    <location>
        <begin position="723"/>
        <end position="733"/>
    </location>
</feature>
<dbReference type="InterPro" id="IPR020846">
    <property type="entry name" value="MFS_dom"/>
</dbReference>
<evidence type="ECO:0000256" key="5">
    <source>
        <dbReference type="SAM" id="MobiDB-lite"/>
    </source>
</evidence>
<dbReference type="OrthoDB" id="2544694at2759"/>
<feature type="region of interest" description="Disordered" evidence="5">
    <location>
        <begin position="693"/>
        <end position="746"/>
    </location>
</feature>
<feature type="transmembrane region" description="Helical" evidence="6">
    <location>
        <begin position="420"/>
        <end position="442"/>
    </location>
</feature>
<evidence type="ECO:0000313" key="8">
    <source>
        <dbReference type="EMBL" id="CAD7241392.1"/>
    </source>
</evidence>
<feature type="transmembrane region" description="Helical" evidence="6">
    <location>
        <begin position="328"/>
        <end position="348"/>
    </location>
</feature>
<evidence type="ECO:0000256" key="1">
    <source>
        <dbReference type="ARBA" id="ARBA00004141"/>
    </source>
</evidence>
<keyword evidence="3 6" id="KW-1133">Transmembrane helix</keyword>
<feature type="transmembrane region" description="Helical" evidence="6">
    <location>
        <begin position="354"/>
        <end position="375"/>
    </location>
</feature>
<evidence type="ECO:0000313" key="9">
    <source>
        <dbReference type="Proteomes" id="UP000677054"/>
    </source>
</evidence>
<evidence type="ECO:0000256" key="3">
    <source>
        <dbReference type="ARBA" id="ARBA00022989"/>
    </source>
</evidence>
<dbReference type="CDD" id="cd17317">
    <property type="entry name" value="MFS_SLC22"/>
    <property type="match status" value="1"/>
</dbReference>
<organism evidence="8">
    <name type="scientific">Darwinula stevensoni</name>
    <dbReference type="NCBI Taxonomy" id="69355"/>
    <lineage>
        <taxon>Eukaryota</taxon>
        <taxon>Metazoa</taxon>
        <taxon>Ecdysozoa</taxon>
        <taxon>Arthropoda</taxon>
        <taxon>Crustacea</taxon>
        <taxon>Oligostraca</taxon>
        <taxon>Ostracoda</taxon>
        <taxon>Podocopa</taxon>
        <taxon>Podocopida</taxon>
        <taxon>Darwinulocopina</taxon>
        <taxon>Darwinuloidea</taxon>
        <taxon>Darwinulidae</taxon>
        <taxon>Darwinula</taxon>
    </lineage>
</organism>
<evidence type="ECO:0000256" key="2">
    <source>
        <dbReference type="ARBA" id="ARBA00022692"/>
    </source>
</evidence>
<evidence type="ECO:0000256" key="6">
    <source>
        <dbReference type="SAM" id="Phobius"/>
    </source>
</evidence>
<feature type="transmembrane region" description="Helical" evidence="6">
    <location>
        <begin position="631"/>
        <end position="652"/>
    </location>
</feature>
<dbReference type="AlphaFoldDB" id="A0A7R9A3D3"/>
<dbReference type="PANTHER" id="PTHR24064">
    <property type="entry name" value="SOLUTE CARRIER FAMILY 22 MEMBER"/>
    <property type="match status" value="1"/>
</dbReference>
<dbReference type="Pfam" id="PF00083">
    <property type="entry name" value="Sugar_tr"/>
    <property type="match status" value="2"/>
</dbReference>
<feature type="region of interest" description="Disordered" evidence="5">
    <location>
        <begin position="44"/>
        <end position="91"/>
    </location>
</feature>
<protein>
    <recommendedName>
        <fullName evidence="7">Major facilitator superfamily (MFS) profile domain-containing protein</fullName>
    </recommendedName>
</protein>
<feature type="transmembrane region" description="Helical" evidence="6">
    <location>
        <begin position="574"/>
        <end position="593"/>
    </location>
</feature>
<proteinExistence type="predicted"/>
<reference evidence="8" key="1">
    <citation type="submission" date="2020-11" db="EMBL/GenBank/DDBJ databases">
        <authorList>
            <person name="Tran Van P."/>
        </authorList>
    </citation>
    <scope>NUCLEOTIDE SEQUENCE</scope>
</reference>
<dbReference type="SUPFAM" id="SSF103473">
    <property type="entry name" value="MFS general substrate transporter"/>
    <property type="match status" value="1"/>
</dbReference>
<comment type="subcellular location">
    <subcellularLocation>
        <location evidence="1">Membrane</location>
        <topology evidence="1">Multi-pass membrane protein</topology>
    </subcellularLocation>
</comment>
<dbReference type="InterPro" id="IPR005828">
    <property type="entry name" value="MFS_sugar_transport-like"/>
</dbReference>
<dbReference type="Proteomes" id="UP000677054">
    <property type="component" value="Unassembled WGS sequence"/>
</dbReference>
<feature type="transmembrane region" description="Helical" evidence="6">
    <location>
        <begin position="605"/>
        <end position="625"/>
    </location>
</feature>
<feature type="compositionally biased region" description="Low complexity" evidence="5">
    <location>
        <begin position="48"/>
        <end position="63"/>
    </location>
</feature>
<name>A0A7R9A3D3_9CRUS</name>
<feature type="transmembrane region" description="Helical" evidence="6">
    <location>
        <begin position="516"/>
        <end position="537"/>
    </location>
</feature>
<dbReference type="InterPro" id="IPR036259">
    <property type="entry name" value="MFS_trans_sf"/>
</dbReference>
<dbReference type="GO" id="GO:0022857">
    <property type="term" value="F:transmembrane transporter activity"/>
    <property type="evidence" value="ECO:0007669"/>
    <property type="project" value="InterPro"/>
</dbReference>
<keyword evidence="9" id="KW-1185">Reference proteome</keyword>
<evidence type="ECO:0000259" key="7">
    <source>
        <dbReference type="PROSITE" id="PS50850"/>
    </source>
</evidence>
<feature type="transmembrane region" description="Helical" evidence="6">
    <location>
        <begin position="239"/>
        <end position="259"/>
    </location>
</feature>
<dbReference type="Gene3D" id="1.20.1250.20">
    <property type="entry name" value="MFS general substrate transporter like domains"/>
    <property type="match status" value="1"/>
</dbReference>
<dbReference type="PROSITE" id="PS50850">
    <property type="entry name" value="MFS"/>
    <property type="match status" value="1"/>
</dbReference>
<evidence type="ECO:0000256" key="4">
    <source>
        <dbReference type="ARBA" id="ARBA00023136"/>
    </source>
</evidence>
<sequence length="779" mass="87142">MCIGFLWLPWSDSLGRGKPYGSHLLARSLSCIVCPRLVMSQRAAVQEPDSTPDSTSDSAPDSTEVSSRSRESRSHPHPHGLVSPQRAPWTTNAKPTDFDALLPHVGEYGRYQKLLIWLVCLPACIPCGFHAFNQLFMAGTPEHWCRVPELEGVSSLSIEYLKRISIPPAARSSGYSQCEMYDTDYNKLAEKILQEDANVTGFPDASWSTVPCQHGWVYNLTQVSSSIVIDFDLVCSREIFPTVGLCVLNVGGIIGVYLFGVISDRWGRRPSFFLCLSVELVAGVVTGWCPNFNAWLCCRFFVGLTIPAIYQIPFIIAIELVGPNYRAFVTVMTCLYYTFGLLLLAGVAYFVRNWVHLCYATALPFFLYGGYWWFLPESPRWLLSRDRLEEATRVLKVLARINGKSLPHEYYEELKRILKIYLYFFAIVGGSLPCAFAAASGFQEKLIAQQMEAQRARERKIHHIHSYEQHNAGFLDLFRTPNMRKKTLLITLNWFANETAYVGLSYYGPAMGSDEYMSFFLAGLVEIPSYLCCWFLMEEWGRRWPLCASMIVGGTAAIFTVVMDQDAVVETLVLYLIAKFAIAASFLIIYPFAGELYPTEVRGKGIGFSGYIGGLGVCIIPFVNFLGRHNLVLPLIIMGILTVIGGICGLWLPETLHEKLPQTIEDGEAFGKEQRFGDCPCFEHRGWNESATESSTLLKELRPEDPGPNAANEEGRSSAGEGRAADAHPRPGEAGEPGEDGVRRQSSYRAMLQRRVMVRQPTVEFPVDPATGAIRLSHW</sequence>
<feature type="domain" description="Major facilitator superfamily (MFS) profile" evidence="7">
    <location>
        <begin position="193"/>
        <end position="657"/>
    </location>
</feature>
<dbReference type="EMBL" id="CAJPEV010000131">
    <property type="protein sequence ID" value="CAG0881073.1"/>
    <property type="molecule type" value="Genomic_DNA"/>
</dbReference>
<dbReference type="EMBL" id="LR899648">
    <property type="protein sequence ID" value="CAD7241392.1"/>
    <property type="molecule type" value="Genomic_DNA"/>
</dbReference>
<keyword evidence="4 6" id="KW-0472">Membrane</keyword>
<feature type="transmembrane region" description="Helical" evidence="6">
    <location>
        <begin position="300"/>
        <end position="321"/>
    </location>
</feature>
<dbReference type="GO" id="GO:0016020">
    <property type="term" value="C:membrane"/>
    <property type="evidence" value="ECO:0007669"/>
    <property type="project" value="UniProtKB-SubCell"/>
</dbReference>
<accession>A0A7R9A3D3</accession>